<dbReference type="Gene3D" id="3.40.50.980">
    <property type="match status" value="2"/>
</dbReference>
<dbReference type="FunFam" id="3.40.50.980:FF:000001">
    <property type="entry name" value="Non-ribosomal peptide synthetase"/>
    <property type="match status" value="1"/>
</dbReference>
<dbReference type="GO" id="GO:0005737">
    <property type="term" value="C:cytoplasm"/>
    <property type="evidence" value="ECO:0007669"/>
    <property type="project" value="TreeGrafter"/>
</dbReference>
<dbReference type="Proteomes" id="UP000694660">
    <property type="component" value="Unassembled WGS sequence"/>
</dbReference>
<dbReference type="EMBL" id="JAEKFT010000098">
    <property type="protein sequence ID" value="MBT0964263.1"/>
    <property type="molecule type" value="Genomic_DNA"/>
</dbReference>
<keyword evidence="3" id="KW-1185">Reference proteome</keyword>
<dbReference type="PROSITE" id="PS00455">
    <property type="entry name" value="AMP_BINDING"/>
    <property type="match status" value="1"/>
</dbReference>
<dbReference type="NCBIfam" id="TIGR01733">
    <property type="entry name" value="AA-adenyl-dom"/>
    <property type="match status" value="1"/>
</dbReference>
<gene>
    <name evidence="2" type="ORF">I8J34_24080</name>
</gene>
<dbReference type="Gene3D" id="2.30.38.10">
    <property type="entry name" value="Luciferase, Domain 3"/>
    <property type="match status" value="1"/>
</dbReference>
<feature type="domain" description="AMP-dependent synthetase/ligase" evidence="1">
    <location>
        <begin position="25"/>
        <end position="373"/>
    </location>
</feature>
<reference evidence="3" key="1">
    <citation type="journal article" date="2022" name="ISME J.">
        <title>Genetic and phylogenetic analysis of dissimilatory iodate-reducing bacteria identifies potential niches across the world's oceans.</title>
        <authorList>
            <person name="Reyes-Umana V."/>
            <person name="Henning Z."/>
            <person name="Lee K."/>
            <person name="Barnum T.P."/>
            <person name="Coates J.D."/>
        </authorList>
    </citation>
    <scope>NUCLEOTIDE SEQUENCE [LARGE SCALE GENOMIC DNA]</scope>
    <source>
        <strain evidence="3">IR12</strain>
    </source>
</reference>
<organism evidence="2 3">
    <name type="scientific">Denitromonas iodatirespirans</name>
    <dbReference type="NCBI Taxonomy" id="2795389"/>
    <lineage>
        <taxon>Bacteria</taxon>
        <taxon>Pseudomonadati</taxon>
        <taxon>Pseudomonadota</taxon>
        <taxon>Betaproteobacteria</taxon>
        <taxon>Rhodocyclales</taxon>
        <taxon>Zoogloeaceae</taxon>
        <taxon>Denitromonas</taxon>
    </lineage>
</organism>
<accession>A0A944DJU1</accession>
<dbReference type="InterPro" id="IPR020459">
    <property type="entry name" value="AMP-binding"/>
</dbReference>
<comment type="caution">
    <text evidence="2">The sequence shown here is derived from an EMBL/GenBank/DDBJ whole genome shotgun (WGS) entry which is preliminary data.</text>
</comment>
<proteinExistence type="predicted"/>
<name>A0A944DJU1_DENI1</name>
<dbReference type="GO" id="GO:0043041">
    <property type="term" value="P:amino acid activation for nonribosomal peptide biosynthetic process"/>
    <property type="evidence" value="ECO:0007669"/>
    <property type="project" value="TreeGrafter"/>
</dbReference>
<dbReference type="AlphaFoldDB" id="A0A944DJU1"/>
<dbReference type="Pfam" id="PF00501">
    <property type="entry name" value="AMP-binding"/>
    <property type="match status" value="1"/>
</dbReference>
<feature type="non-terminal residue" evidence="2">
    <location>
        <position position="1"/>
    </location>
</feature>
<dbReference type="GO" id="GO:0044550">
    <property type="term" value="P:secondary metabolite biosynthetic process"/>
    <property type="evidence" value="ECO:0007669"/>
    <property type="project" value="TreeGrafter"/>
</dbReference>
<dbReference type="GO" id="GO:0031177">
    <property type="term" value="F:phosphopantetheine binding"/>
    <property type="evidence" value="ECO:0007669"/>
    <property type="project" value="TreeGrafter"/>
</dbReference>
<dbReference type="SUPFAM" id="SSF56801">
    <property type="entry name" value="Acetyl-CoA synthetase-like"/>
    <property type="match status" value="1"/>
</dbReference>
<dbReference type="InterPro" id="IPR020845">
    <property type="entry name" value="AMP-binding_CS"/>
</dbReference>
<dbReference type="RefSeq" id="WP_214364167.1">
    <property type="nucleotide sequence ID" value="NZ_JAEKFT010000098.1"/>
</dbReference>
<evidence type="ECO:0000259" key="1">
    <source>
        <dbReference type="Pfam" id="PF00501"/>
    </source>
</evidence>
<evidence type="ECO:0000313" key="3">
    <source>
        <dbReference type="Proteomes" id="UP000694660"/>
    </source>
</evidence>
<dbReference type="InterPro" id="IPR000873">
    <property type="entry name" value="AMP-dep_synth/lig_dom"/>
</dbReference>
<protein>
    <submittedName>
        <fullName evidence="2">Amino acid adenylation domain-containing protein</fullName>
    </submittedName>
</protein>
<sequence length="384" mass="41665">HQLLDDWNATAHGYDKRRSIHSLIEAQADAHPEALALMSAEEALSYGELNERANRLAHHLIGLGVGPDTRVAVCLERSPELIISQLAVLKAGGAYVPLDPAYPNERLSYMLEDCQATVVLTHTRVGADVEAALSLGIARFSDAVPLIDLAHDAVLWQSARDQNPQVGTQGSDLAYVIYTSGSTGTPKGVMIEHRNLHNLIDWHCRSFALDADTRSSSSAGIGFDAFAWEVWPVLCSGGQLQLLPSDASGDPQALLHWWQHAELDVSFLVTPLAEMADAQGQLNEHLHTLLVGGDRLKHLPKLEAHQRLINNYGPTETTVVATSGELSDAHNLNIGRPIANTRIYILDAHHQPVPVGVAGELYIGGEGVARGYLNQAELTAERFL</sequence>
<feature type="non-terminal residue" evidence="2">
    <location>
        <position position="384"/>
    </location>
</feature>
<dbReference type="InterPro" id="IPR010071">
    <property type="entry name" value="AA_adenyl_dom"/>
</dbReference>
<dbReference type="PRINTS" id="PR00154">
    <property type="entry name" value="AMPBINDING"/>
</dbReference>
<dbReference type="PANTHER" id="PTHR45527:SF1">
    <property type="entry name" value="FATTY ACID SYNTHASE"/>
    <property type="match status" value="1"/>
</dbReference>
<evidence type="ECO:0000313" key="2">
    <source>
        <dbReference type="EMBL" id="MBT0964263.1"/>
    </source>
</evidence>
<dbReference type="PANTHER" id="PTHR45527">
    <property type="entry name" value="NONRIBOSOMAL PEPTIDE SYNTHETASE"/>
    <property type="match status" value="1"/>
</dbReference>